<dbReference type="PANTHER" id="PTHR43399">
    <property type="entry name" value="SUBTILISIN-RELATED"/>
    <property type="match status" value="1"/>
</dbReference>
<evidence type="ECO:0000256" key="5">
    <source>
        <dbReference type="ARBA" id="ARBA00022825"/>
    </source>
</evidence>
<dbReference type="PROSITE" id="PS00137">
    <property type="entry name" value="SUBTILASE_HIS"/>
    <property type="match status" value="1"/>
</dbReference>
<keyword evidence="2 6" id="KW-0645">Protease</keyword>
<dbReference type="InterPro" id="IPR034204">
    <property type="entry name" value="PfSUB1-like_cat_dom"/>
</dbReference>
<name>A0A8J7U723_9BACT</name>
<protein>
    <submittedName>
        <fullName evidence="8">S8 family serine peptidase</fullName>
    </submittedName>
</protein>
<dbReference type="EMBL" id="JAFREP010000039">
    <property type="protein sequence ID" value="MBO1322544.1"/>
    <property type="molecule type" value="Genomic_DNA"/>
</dbReference>
<evidence type="ECO:0000256" key="2">
    <source>
        <dbReference type="ARBA" id="ARBA00022670"/>
    </source>
</evidence>
<dbReference type="Gene3D" id="3.40.50.200">
    <property type="entry name" value="Peptidase S8/S53 domain"/>
    <property type="match status" value="1"/>
</dbReference>
<feature type="active site" description="Charge relay system" evidence="6">
    <location>
        <position position="393"/>
    </location>
</feature>
<dbReference type="PRINTS" id="PR00723">
    <property type="entry name" value="SUBTILISIN"/>
</dbReference>
<dbReference type="InterPro" id="IPR003599">
    <property type="entry name" value="Ig_sub"/>
</dbReference>
<dbReference type="Pfam" id="PF13517">
    <property type="entry name" value="FG-GAP_3"/>
    <property type="match status" value="3"/>
</dbReference>
<dbReference type="InterPro" id="IPR022398">
    <property type="entry name" value="Peptidase_S8_His-AS"/>
</dbReference>
<dbReference type="PROSITE" id="PS50835">
    <property type="entry name" value="IG_LIKE"/>
    <property type="match status" value="5"/>
</dbReference>
<dbReference type="InterPro" id="IPR013783">
    <property type="entry name" value="Ig-like_fold"/>
</dbReference>
<dbReference type="SUPFAM" id="SSF69318">
    <property type="entry name" value="Integrin alpha N-terminal domain"/>
    <property type="match status" value="1"/>
</dbReference>
<sequence length="1536" mass="162890">MPEAETPDAVPPQETGFEPNVVILALKTVPPGTGKRLEEIWAKSGLDTLFDEQGIVSSAPLFRGGPGGVTRAAGLNRIFRLETDGTRSVETVITAFVDHPAVLYAEPNYYVTAQLVPNDPYLVSHGSWGQAYADLWGHHQIDVTTAWDTATGQGVVVAVADTGCDFTHPEMVNQAWLNVGEIAGNGIDDDGNGFVDDLHGWNFVENAVSITDRHGHGTHVAGTIAAEADNGLGLAGIAHHARIMGLKVLDDDGRGTFEGIAEALVYAADNGAHIVNMSLGGNEYAQFLDDALAYAHGRGVVLVAAAGNSNRDIGDFFPASSRYVVTVGASDTGDRRSDFSNYGGGLDLLAPGGDSVNASENSAYSNILSAQSTRGSDSIFTVDQQYARFRGTSMAAPHAAGVAALVLQRFSDATPEEVRQILRAACDDVLEPGRDDFSGYGRLNAARALVDQHRFTARLFSPRSIRLIVEEIAVEGVADASSFTGFQLAYGEGASPSEWHPLTASDQPGAGVLFTWDTRDLPDTTYTLRLTVTGENGAYREDRTTFTLDRTTLTTPLDTTLAKRHETLVFTGTAAGGGFSGFQLAYFDPDLGDWSTAGFSLSGNGANRITADVLGAWDTSVVQKAGLYPVRLTVTRTGLPDVTVERHIGVDPDLRPGWPVRMSDLIGVEPGAISILDNLVAVDLEGDGKHELITGYLGHVVVVREDGSVKPGWPQTMDNRTQRAPIAADLNADGFLEVIAVTTFGQVYVWSHDGVLWDGWPRAKAAFGGQLAAADLNGDGTMEIISTSYRSGFGGKIEVFHADGGDFPNWPRFVQDQEYNDLSLPAVGDLDGDGQKEIVLLNQDGDLNLYVFQSNGSIRPGWPIALCPGLAERAWAAPALGDINADGRLEIVINTGYDKVFAFNDTGQSLPGWPLDLPNHAFLGSPVLGDVDGDTIPDVVLGAKRTFLDSTLYAWNGKGENLPGWPFAGPVPVHRSSGFQLMSLVDLDGDGAMEVLGEADPAQRWLTLWGVDGNGTLLDTFPKPVSAMAMRSNAPAIVDFDGDGLFEIALLDGGGHFLMWDTQAVAPGIGRSWPMIYHDPQKTRALTCDRPLQIVTHPADQFPAAGCAVNLDVAAVGEAPSFQWYRDGVPLPGKTTARLTFSAVSSVDSGDYACLVSNPCNAIFTQTATLRPREGFRIVAQTGDAAPCAGTMVTLSVQTEGAADLSFQWFQDGVALEGEDGTALSFSADPATDGTYQCVVSDGCGSLSSEAMTVQVQTAPTITAVSPDVTVCDEPGFGLWVAATGDDLRYQWFLDGTPIDGAEDSTFPNQTQDTLASGVYTCQVSNACGTVISAPIQVHFRQSPSIQTHPEDQTGEPGGTLRFRVAAEGTALAYQWFHNGTSLAATNQNTLVLAALTEDHLGAYHCVVQNDCGAHTSEAATLRLEGLAAILNRPVGRISCSGHETTLRVAASGTPPLSYQWLHNGNPVAGGVHSVLTLVQPSPADTGVYQCRVTGPGNTVLSVSTALLIDCDLADAVVAWPGRGKLFTIIDMMPDL</sequence>
<proteinExistence type="inferred from homology"/>
<evidence type="ECO:0000313" key="9">
    <source>
        <dbReference type="Proteomes" id="UP000664417"/>
    </source>
</evidence>
<feature type="domain" description="Ig-like" evidence="7">
    <location>
        <begin position="1080"/>
        <end position="1171"/>
    </location>
</feature>
<evidence type="ECO:0000256" key="1">
    <source>
        <dbReference type="ARBA" id="ARBA00011073"/>
    </source>
</evidence>
<reference evidence="8" key="1">
    <citation type="submission" date="2021-03" db="EMBL/GenBank/DDBJ databases">
        <authorList>
            <person name="Wang G."/>
        </authorList>
    </citation>
    <scope>NUCLEOTIDE SEQUENCE</scope>
    <source>
        <strain evidence="8">KCTC 12899</strain>
    </source>
</reference>
<dbReference type="InterPro" id="IPR003598">
    <property type="entry name" value="Ig_sub2"/>
</dbReference>
<dbReference type="Pfam" id="PF00082">
    <property type="entry name" value="Peptidase_S8"/>
    <property type="match status" value="1"/>
</dbReference>
<dbReference type="PROSITE" id="PS51892">
    <property type="entry name" value="SUBTILASE"/>
    <property type="match status" value="1"/>
</dbReference>
<feature type="active site" description="Charge relay system" evidence="6">
    <location>
        <position position="161"/>
    </location>
</feature>
<feature type="domain" description="Ig-like" evidence="7">
    <location>
        <begin position="1172"/>
        <end position="1255"/>
    </location>
</feature>
<dbReference type="SMART" id="SM00409">
    <property type="entry name" value="IG"/>
    <property type="match status" value="4"/>
</dbReference>
<dbReference type="InterPro" id="IPR023828">
    <property type="entry name" value="Peptidase_S8_Ser-AS"/>
</dbReference>
<dbReference type="InterPro" id="IPR036179">
    <property type="entry name" value="Ig-like_dom_sf"/>
</dbReference>
<evidence type="ECO:0000313" key="8">
    <source>
        <dbReference type="EMBL" id="MBO1322544.1"/>
    </source>
</evidence>
<evidence type="ECO:0000256" key="4">
    <source>
        <dbReference type="ARBA" id="ARBA00022801"/>
    </source>
</evidence>
<dbReference type="InterPro" id="IPR028994">
    <property type="entry name" value="Integrin_alpha_N"/>
</dbReference>
<keyword evidence="5 6" id="KW-0720">Serine protease</keyword>
<dbReference type="InterPro" id="IPR007110">
    <property type="entry name" value="Ig-like_dom"/>
</dbReference>
<feature type="domain" description="Ig-like" evidence="7">
    <location>
        <begin position="1344"/>
        <end position="1423"/>
    </location>
</feature>
<feature type="active site" description="Charge relay system" evidence="6">
    <location>
        <position position="216"/>
    </location>
</feature>
<comment type="caution">
    <text evidence="8">The sequence shown here is derived from an EMBL/GenBank/DDBJ whole genome shotgun (WGS) entry which is preliminary data.</text>
</comment>
<keyword evidence="9" id="KW-1185">Reference proteome</keyword>
<dbReference type="SMART" id="SM00408">
    <property type="entry name" value="IGc2"/>
    <property type="match status" value="3"/>
</dbReference>
<feature type="domain" description="Ig-like" evidence="7">
    <location>
        <begin position="1425"/>
        <end position="1504"/>
    </location>
</feature>
<evidence type="ECO:0000259" key="7">
    <source>
        <dbReference type="PROSITE" id="PS50835"/>
    </source>
</evidence>
<dbReference type="SUPFAM" id="SSF48726">
    <property type="entry name" value="Immunoglobulin"/>
    <property type="match status" value="5"/>
</dbReference>
<dbReference type="GO" id="GO:0004252">
    <property type="term" value="F:serine-type endopeptidase activity"/>
    <property type="evidence" value="ECO:0007669"/>
    <property type="project" value="UniProtKB-UniRule"/>
</dbReference>
<dbReference type="PANTHER" id="PTHR43399:SF4">
    <property type="entry name" value="CELL WALL-ASSOCIATED PROTEASE"/>
    <property type="match status" value="1"/>
</dbReference>
<organism evidence="8 9">
    <name type="scientific">Acanthopleuribacter pedis</name>
    <dbReference type="NCBI Taxonomy" id="442870"/>
    <lineage>
        <taxon>Bacteria</taxon>
        <taxon>Pseudomonadati</taxon>
        <taxon>Acidobacteriota</taxon>
        <taxon>Holophagae</taxon>
        <taxon>Acanthopleuribacterales</taxon>
        <taxon>Acanthopleuribacteraceae</taxon>
        <taxon>Acanthopleuribacter</taxon>
    </lineage>
</organism>
<dbReference type="SUPFAM" id="SSF52743">
    <property type="entry name" value="Subtilisin-like"/>
    <property type="match status" value="1"/>
</dbReference>
<feature type="domain" description="Ig-like" evidence="7">
    <location>
        <begin position="1260"/>
        <end position="1333"/>
    </location>
</feature>
<dbReference type="RefSeq" id="WP_207862517.1">
    <property type="nucleotide sequence ID" value="NZ_JAFREP010000039.1"/>
</dbReference>
<evidence type="ECO:0000256" key="6">
    <source>
        <dbReference type="PROSITE-ProRule" id="PRU01240"/>
    </source>
</evidence>
<dbReference type="Gene3D" id="2.130.10.130">
    <property type="entry name" value="Integrin alpha, N-terminal"/>
    <property type="match status" value="2"/>
</dbReference>
<keyword evidence="4 6" id="KW-0378">Hydrolase</keyword>
<keyword evidence="3" id="KW-0732">Signal</keyword>
<dbReference type="PROSITE" id="PS00138">
    <property type="entry name" value="SUBTILASE_SER"/>
    <property type="match status" value="1"/>
</dbReference>
<dbReference type="CDD" id="cd00096">
    <property type="entry name" value="Ig"/>
    <property type="match status" value="1"/>
</dbReference>
<gene>
    <name evidence="8" type="ORF">J3U88_28985</name>
</gene>
<dbReference type="GO" id="GO:0006508">
    <property type="term" value="P:proteolysis"/>
    <property type="evidence" value="ECO:0007669"/>
    <property type="project" value="UniProtKB-KW"/>
</dbReference>
<dbReference type="CDD" id="cd07473">
    <property type="entry name" value="Peptidases_S8_Subtilisin_like"/>
    <property type="match status" value="1"/>
</dbReference>
<dbReference type="InterPro" id="IPR015500">
    <property type="entry name" value="Peptidase_S8_subtilisin-rel"/>
</dbReference>
<dbReference type="InterPro" id="IPR051048">
    <property type="entry name" value="Peptidase_S8/S53_subtilisin"/>
</dbReference>
<dbReference type="InterPro" id="IPR013517">
    <property type="entry name" value="FG-GAP"/>
</dbReference>
<dbReference type="Gene3D" id="2.60.40.10">
    <property type="entry name" value="Immunoglobulins"/>
    <property type="match status" value="5"/>
</dbReference>
<dbReference type="InterPro" id="IPR000209">
    <property type="entry name" value="Peptidase_S8/S53_dom"/>
</dbReference>
<dbReference type="Proteomes" id="UP000664417">
    <property type="component" value="Unassembled WGS sequence"/>
</dbReference>
<dbReference type="InterPro" id="IPR036852">
    <property type="entry name" value="Peptidase_S8/S53_dom_sf"/>
</dbReference>
<comment type="similarity">
    <text evidence="1 6">Belongs to the peptidase S8 family.</text>
</comment>
<accession>A0A8J7U723</accession>
<dbReference type="Pfam" id="PF13927">
    <property type="entry name" value="Ig_3"/>
    <property type="match status" value="2"/>
</dbReference>
<evidence type="ECO:0000256" key="3">
    <source>
        <dbReference type="ARBA" id="ARBA00022729"/>
    </source>
</evidence>